<dbReference type="PIRSF" id="PIRSF004846">
    <property type="entry name" value="ModA"/>
    <property type="match status" value="1"/>
</dbReference>
<evidence type="ECO:0000256" key="3">
    <source>
        <dbReference type="ARBA" id="ARBA00022729"/>
    </source>
</evidence>
<sequence length="287" mass="31573">MRRLSDLPTILFATSSKPQVQLTGPIKKGSYAGYMLVLTTLFALLGCRNDQNPQRIRIAVAANMREPLEEIAGKYAAAGGLPPQLISGSSGKLVAQIREGAPYDILVSADTTYPNTLYRERLISKPPKIYAQGQLILWSMNPEIPADLKRLQDPDFGPIAIANPRMAPYGRAALEVLKGLDSGRVNQRELVTGENISQVNQFIASQSVVAGFTALSTVRSPRLSEKGSHILVGQELYTPIAQSACLLENSKEVREEAEKFFAYLFSKDAREILEEYGYVVPDQMPYP</sequence>
<feature type="binding site" evidence="4">
    <location>
        <position position="90"/>
    </location>
    <ligand>
        <name>molybdate</name>
        <dbReference type="ChEBI" id="CHEBI:36264"/>
    </ligand>
</feature>
<evidence type="ECO:0000256" key="1">
    <source>
        <dbReference type="ARBA" id="ARBA00009175"/>
    </source>
</evidence>
<dbReference type="AlphaFoldDB" id="A0A1I6FNE0"/>
<dbReference type="Proteomes" id="UP000199534">
    <property type="component" value="Unassembled WGS sequence"/>
</dbReference>
<name>A0A1I6FNE0_9FLAO</name>
<gene>
    <name evidence="5" type="ORF">SAMN04490243_0243</name>
</gene>
<proteinExistence type="inferred from homology"/>
<dbReference type="InterPro" id="IPR005950">
    <property type="entry name" value="ModA"/>
</dbReference>
<dbReference type="NCBIfam" id="TIGR01256">
    <property type="entry name" value="modA"/>
    <property type="match status" value="1"/>
</dbReference>
<comment type="similarity">
    <text evidence="1">Belongs to the bacterial solute-binding protein ModA family.</text>
</comment>
<evidence type="ECO:0000256" key="4">
    <source>
        <dbReference type="PIRSR" id="PIRSR004846-1"/>
    </source>
</evidence>
<evidence type="ECO:0000313" key="5">
    <source>
        <dbReference type="EMBL" id="SFR31473.1"/>
    </source>
</evidence>
<evidence type="ECO:0000313" key="6">
    <source>
        <dbReference type="Proteomes" id="UP000199534"/>
    </source>
</evidence>
<dbReference type="GO" id="GO:0046872">
    <property type="term" value="F:metal ion binding"/>
    <property type="evidence" value="ECO:0007669"/>
    <property type="project" value="UniProtKB-KW"/>
</dbReference>
<dbReference type="STRING" id="400055.SAMN04490243_0243"/>
<dbReference type="InterPro" id="IPR044084">
    <property type="entry name" value="AvModA-like_subst-bd"/>
</dbReference>
<organism evidence="5 6">
    <name type="scientific">Robiginitalea myxolifaciens</name>
    <dbReference type="NCBI Taxonomy" id="400055"/>
    <lineage>
        <taxon>Bacteria</taxon>
        <taxon>Pseudomonadati</taxon>
        <taxon>Bacteroidota</taxon>
        <taxon>Flavobacteriia</taxon>
        <taxon>Flavobacteriales</taxon>
        <taxon>Flavobacteriaceae</taxon>
        <taxon>Robiginitalea</taxon>
    </lineage>
</organism>
<dbReference type="GO" id="GO:0030973">
    <property type="term" value="F:molybdate ion binding"/>
    <property type="evidence" value="ECO:0007669"/>
    <property type="project" value="InterPro"/>
</dbReference>
<dbReference type="SUPFAM" id="SSF53850">
    <property type="entry name" value="Periplasmic binding protein-like II"/>
    <property type="match status" value="1"/>
</dbReference>
<keyword evidence="6" id="KW-1185">Reference proteome</keyword>
<dbReference type="Gene3D" id="3.40.190.10">
    <property type="entry name" value="Periplasmic binding protein-like II"/>
    <property type="match status" value="2"/>
</dbReference>
<dbReference type="PANTHER" id="PTHR30632">
    <property type="entry name" value="MOLYBDATE-BINDING PERIPLASMIC PROTEIN"/>
    <property type="match status" value="1"/>
</dbReference>
<keyword evidence="4" id="KW-0500">Molybdenum</keyword>
<dbReference type="GO" id="GO:0015689">
    <property type="term" value="P:molybdate ion transport"/>
    <property type="evidence" value="ECO:0007669"/>
    <property type="project" value="InterPro"/>
</dbReference>
<accession>A0A1I6FNE0</accession>
<dbReference type="CDD" id="cd13539">
    <property type="entry name" value="PBP2_AvModA"/>
    <property type="match status" value="1"/>
</dbReference>
<dbReference type="PANTHER" id="PTHR30632:SF14">
    <property type="entry name" value="TUNGSTATE_MOLYBDATE_CHROMATE-BINDING PROTEIN MODA"/>
    <property type="match status" value="1"/>
</dbReference>
<protein>
    <submittedName>
        <fullName evidence="5">Molybdate transport system substrate-binding protein</fullName>
    </submittedName>
</protein>
<feature type="binding site" evidence="4">
    <location>
        <position position="196"/>
    </location>
    <ligand>
        <name>molybdate</name>
        <dbReference type="ChEBI" id="CHEBI:36264"/>
    </ligand>
</feature>
<reference evidence="5 6" key="1">
    <citation type="submission" date="2016-10" db="EMBL/GenBank/DDBJ databases">
        <authorList>
            <person name="de Groot N.N."/>
        </authorList>
    </citation>
    <scope>NUCLEOTIDE SEQUENCE [LARGE SCALE GENOMIC DNA]</scope>
    <source>
        <strain evidence="5 6">DSM 21019</strain>
    </source>
</reference>
<dbReference type="Pfam" id="PF13531">
    <property type="entry name" value="SBP_bac_11"/>
    <property type="match status" value="1"/>
</dbReference>
<evidence type="ECO:0000256" key="2">
    <source>
        <dbReference type="ARBA" id="ARBA00022723"/>
    </source>
</evidence>
<dbReference type="RefSeq" id="WP_177218237.1">
    <property type="nucleotide sequence ID" value="NZ_FOYQ01000001.1"/>
</dbReference>
<dbReference type="EMBL" id="FOYQ01000001">
    <property type="protein sequence ID" value="SFR31473.1"/>
    <property type="molecule type" value="Genomic_DNA"/>
</dbReference>
<keyword evidence="3" id="KW-0732">Signal</keyword>
<dbReference type="InterPro" id="IPR050682">
    <property type="entry name" value="ModA/WtpA"/>
</dbReference>
<keyword evidence="2 4" id="KW-0479">Metal-binding</keyword>